<accession>A0A8B7N8X7</accession>
<reference evidence="7" key="1">
    <citation type="submission" date="2025-08" db="UniProtKB">
        <authorList>
            <consortium name="RefSeq"/>
        </authorList>
    </citation>
    <scope>IDENTIFICATION</scope>
    <source>
        <tissue evidence="7">Whole organism</tissue>
    </source>
</reference>
<keyword evidence="2" id="KW-0053">Apoptosis</keyword>
<dbReference type="GO" id="GO:0051400">
    <property type="term" value="F:BH domain binding"/>
    <property type="evidence" value="ECO:0007669"/>
    <property type="project" value="TreeGrafter"/>
</dbReference>
<dbReference type="KEGG" id="hazt:108667205"/>
<dbReference type="GO" id="GO:0097192">
    <property type="term" value="P:extrinsic apoptotic signaling pathway in absence of ligand"/>
    <property type="evidence" value="ECO:0007669"/>
    <property type="project" value="TreeGrafter"/>
</dbReference>
<dbReference type="Pfam" id="PF00452">
    <property type="entry name" value="Bcl-2"/>
    <property type="match status" value="1"/>
</dbReference>
<feature type="domain" description="Bcl-2 Bcl-2 homology region 1-3" evidence="5">
    <location>
        <begin position="390"/>
        <end position="490"/>
    </location>
</feature>
<dbReference type="GO" id="GO:0001836">
    <property type="term" value="P:release of cytochrome c from mitochondria"/>
    <property type="evidence" value="ECO:0007669"/>
    <property type="project" value="TreeGrafter"/>
</dbReference>
<dbReference type="GO" id="GO:0042981">
    <property type="term" value="P:regulation of apoptotic process"/>
    <property type="evidence" value="ECO:0007669"/>
    <property type="project" value="InterPro"/>
</dbReference>
<evidence type="ECO:0000259" key="5">
    <source>
        <dbReference type="SMART" id="SM00337"/>
    </source>
</evidence>
<comment type="similarity">
    <text evidence="1">Belongs to the Bcl-2 family.</text>
</comment>
<evidence type="ECO:0000313" key="7">
    <source>
        <dbReference type="RefSeq" id="XP_018009688.1"/>
    </source>
</evidence>
<dbReference type="InterPro" id="IPR046371">
    <property type="entry name" value="Bcl-2_BH1-3"/>
</dbReference>
<keyword evidence="4" id="KW-0812">Transmembrane</keyword>
<evidence type="ECO:0000256" key="1">
    <source>
        <dbReference type="ARBA" id="ARBA00009458"/>
    </source>
</evidence>
<dbReference type="Proteomes" id="UP000694843">
    <property type="component" value="Unplaced"/>
</dbReference>
<feature type="compositionally biased region" description="Polar residues" evidence="3">
    <location>
        <begin position="203"/>
        <end position="256"/>
    </location>
</feature>
<dbReference type="GO" id="GO:0005741">
    <property type="term" value="C:mitochondrial outer membrane"/>
    <property type="evidence" value="ECO:0007669"/>
    <property type="project" value="TreeGrafter"/>
</dbReference>
<feature type="compositionally biased region" description="Basic and acidic residues" evidence="3">
    <location>
        <begin position="149"/>
        <end position="158"/>
    </location>
</feature>
<organism evidence="6 7">
    <name type="scientific">Hyalella azteca</name>
    <name type="common">Amphipod</name>
    <dbReference type="NCBI Taxonomy" id="294128"/>
    <lineage>
        <taxon>Eukaryota</taxon>
        <taxon>Metazoa</taxon>
        <taxon>Ecdysozoa</taxon>
        <taxon>Arthropoda</taxon>
        <taxon>Crustacea</taxon>
        <taxon>Multicrustacea</taxon>
        <taxon>Malacostraca</taxon>
        <taxon>Eumalacostraca</taxon>
        <taxon>Peracarida</taxon>
        <taxon>Amphipoda</taxon>
        <taxon>Senticaudata</taxon>
        <taxon>Talitrida</taxon>
        <taxon>Talitroidea</taxon>
        <taxon>Hyalellidae</taxon>
        <taxon>Hyalella</taxon>
    </lineage>
</organism>
<feature type="region of interest" description="Disordered" evidence="3">
    <location>
        <begin position="132"/>
        <end position="163"/>
    </location>
</feature>
<name>A0A8B7N8X7_HYAAZ</name>
<dbReference type="GO" id="GO:0008630">
    <property type="term" value="P:intrinsic apoptotic signaling pathway in response to DNA damage"/>
    <property type="evidence" value="ECO:0007669"/>
    <property type="project" value="TreeGrafter"/>
</dbReference>
<keyword evidence="6" id="KW-1185">Reference proteome</keyword>
<dbReference type="GeneID" id="108667205"/>
<keyword evidence="4" id="KW-0472">Membrane</keyword>
<dbReference type="InterPro" id="IPR036834">
    <property type="entry name" value="Bcl-2-like_sf"/>
</dbReference>
<evidence type="ECO:0000256" key="2">
    <source>
        <dbReference type="ARBA" id="ARBA00022703"/>
    </source>
</evidence>
<evidence type="ECO:0000256" key="3">
    <source>
        <dbReference type="SAM" id="MobiDB-lite"/>
    </source>
</evidence>
<feature type="compositionally biased region" description="Basic residues" evidence="3">
    <location>
        <begin position="274"/>
        <end position="286"/>
    </location>
</feature>
<feature type="transmembrane region" description="Helical" evidence="4">
    <location>
        <begin position="500"/>
        <end position="522"/>
    </location>
</feature>
<dbReference type="AlphaFoldDB" id="A0A8B7N8X7"/>
<proteinExistence type="inferred from homology"/>
<dbReference type="InterPro" id="IPR026298">
    <property type="entry name" value="Bcl-2_fam"/>
</dbReference>
<gene>
    <name evidence="7" type="primary">LOC108667205</name>
</gene>
<protein>
    <submittedName>
        <fullName evidence="7">Uncharacterized protein LOC108667205</fullName>
    </submittedName>
</protein>
<dbReference type="SMART" id="SM00337">
    <property type="entry name" value="BCL"/>
    <property type="match status" value="1"/>
</dbReference>
<keyword evidence="4" id="KW-1133">Transmembrane helix</keyword>
<dbReference type="PANTHER" id="PTHR11256">
    <property type="entry name" value="BCL-2 RELATED"/>
    <property type="match status" value="1"/>
</dbReference>
<feature type="compositionally biased region" description="Polar residues" evidence="3">
    <location>
        <begin position="134"/>
        <end position="147"/>
    </location>
</feature>
<dbReference type="PROSITE" id="PS50062">
    <property type="entry name" value="BCL2_FAMILY"/>
    <property type="match status" value="1"/>
</dbReference>
<evidence type="ECO:0000256" key="4">
    <source>
        <dbReference type="SAM" id="Phobius"/>
    </source>
</evidence>
<dbReference type="OrthoDB" id="6080198at2759"/>
<sequence>MAGPHEEKHSGAEKIELVSCMVDQCLFQSSTVIVTEPAGILTSNTGSSLKSPSINLNCDQNLPSLPTPPYTPQPLPSFVSMAFANETYGDLMEENNNMDENSNDEQYEQFSHFHQQHYLDQQASIQRRHELQNLADQPNRYNNSSPFDSEERRNESGSRRFQPPLQMALSSTLDHPINSVLERQHIELDTSSEPRSVRPRENYASQRRLSLNHNSTSRLDQFHSSGVERSQHPLSSFEPNQNLKPSSNAAVTSMPQKFSAKPPDESVSSSYFTHSRHNLASRHQRQRSCDSGLDHLLNSNSRDEGDQAQALPTLPRPTYHGACNGGIWNEGVPAELEMLESQTDTEREAQMLLYNFTREELSMEHLPVPVDIAQFQGYGDCKLMREGTKLRQIADAFQASPERAKVRDMASKVLISDITWENFAALCMELFSGEPGVTVERIVTLFTFIADIAKTQIRRGLQSCIRQLMTWSLRFIFQKVCQWVDNSGGWGRVLQQGLDVVYKVAVSVCAGVAVVAMAAYIAKTWRS</sequence>
<dbReference type="PANTHER" id="PTHR11256:SF21">
    <property type="entry name" value="BCL-2 BCL-2 HOMOLOGY REGION 1-3 DOMAIN-CONTAINING PROTEIN"/>
    <property type="match status" value="1"/>
</dbReference>
<dbReference type="RefSeq" id="XP_018009688.1">
    <property type="nucleotide sequence ID" value="XM_018154199.2"/>
</dbReference>
<evidence type="ECO:0000313" key="6">
    <source>
        <dbReference type="Proteomes" id="UP000694843"/>
    </source>
</evidence>
<feature type="region of interest" description="Disordered" evidence="3">
    <location>
        <begin position="186"/>
        <end position="316"/>
    </location>
</feature>
<dbReference type="InterPro" id="IPR002475">
    <property type="entry name" value="Bcl2-like"/>
</dbReference>
<dbReference type="Gene3D" id="1.10.437.10">
    <property type="entry name" value="Blc2-like"/>
    <property type="match status" value="1"/>
</dbReference>
<dbReference type="SUPFAM" id="SSF56854">
    <property type="entry name" value="Bcl-2 inhibitors of programmed cell death"/>
    <property type="match status" value="1"/>
</dbReference>